<feature type="transmembrane region" description="Helical" evidence="1">
    <location>
        <begin position="193"/>
        <end position="220"/>
    </location>
</feature>
<proteinExistence type="predicted"/>
<keyword evidence="1" id="KW-0472">Membrane</keyword>
<protein>
    <submittedName>
        <fullName evidence="3">Uncharacterized protein</fullName>
    </submittedName>
</protein>
<accession>A0AAD3D251</accession>
<keyword evidence="4" id="KW-1185">Reference proteome</keyword>
<dbReference type="Proteomes" id="UP001054902">
    <property type="component" value="Unassembled WGS sequence"/>
</dbReference>
<name>A0AAD3D251_9STRA</name>
<feature type="transmembrane region" description="Helical" evidence="1">
    <location>
        <begin position="240"/>
        <end position="259"/>
    </location>
</feature>
<evidence type="ECO:0000313" key="3">
    <source>
        <dbReference type="EMBL" id="GFH56472.1"/>
    </source>
</evidence>
<keyword evidence="1" id="KW-0812">Transmembrane</keyword>
<dbReference type="EMBL" id="BLLK01000052">
    <property type="protein sequence ID" value="GFH56472.1"/>
    <property type="molecule type" value="Genomic_DNA"/>
</dbReference>
<evidence type="ECO:0000313" key="4">
    <source>
        <dbReference type="Proteomes" id="UP001054902"/>
    </source>
</evidence>
<organism evidence="3 4">
    <name type="scientific">Chaetoceros tenuissimus</name>
    <dbReference type="NCBI Taxonomy" id="426638"/>
    <lineage>
        <taxon>Eukaryota</taxon>
        <taxon>Sar</taxon>
        <taxon>Stramenopiles</taxon>
        <taxon>Ochrophyta</taxon>
        <taxon>Bacillariophyta</taxon>
        <taxon>Coscinodiscophyceae</taxon>
        <taxon>Chaetocerotophycidae</taxon>
        <taxon>Chaetocerotales</taxon>
        <taxon>Chaetocerotaceae</taxon>
        <taxon>Chaetoceros</taxon>
    </lineage>
</organism>
<dbReference type="AlphaFoldDB" id="A0AAD3D251"/>
<feature type="signal peptide" evidence="2">
    <location>
        <begin position="1"/>
        <end position="19"/>
    </location>
</feature>
<keyword evidence="2" id="KW-0732">Signal</keyword>
<feature type="chain" id="PRO_5042091577" evidence="2">
    <location>
        <begin position="20"/>
        <end position="264"/>
    </location>
</feature>
<evidence type="ECO:0000256" key="2">
    <source>
        <dbReference type="SAM" id="SignalP"/>
    </source>
</evidence>
<feature type="transmembrane region" description="Helical" evidence="1">
    <location>
        <begin position="151"/>
        <end position="172"/>
    </location>
</feature>
<gene>
    <name evidence="3" type="ORF">CTEN210_12948</name>
</gene>
<comment type="caution">
    <text evidence="3">The sequence shown here is derived from an EMBL/GenBank/DDBJ whole genome shotgun (WGS) entry which is preliminary data.</text>
</comment>
<keyword evidence="1" id="KW-1133">Transmembrane helix</keyword>
<evidence type="ECO:0000256" key="1">
    <source>
        <dbReference type="SAM" id="Phobius"/>
    </source>
</evidence>
<reference evidence="3 4" key="1">
    <citation type="journal article" date="2021" name="Sci. Rep.">
        <title>The genome of the diatom Chaetoceros tenuissimus carries an ancient integrated fragment of an extant virus.</title>
        <authorList>
            <person name="Hongo Y."/>
            <person name="Kimura K."/>
            <person name="Takaki Y."/>
            <person name="Yoshida Y."/>
            <person name="Baba S."/>
            <person name="Kobayashi G."/>
            <person name="Nagasaki K."/>
            <person name="Hano T."/>
            <person name="Tomaru Y."/>
        </authorList>
    </citation>
    <scope>NUCLEOTIDE SEQUENCE [LARGE SCALE GENOMIC DNA]</scope>
    <source>
        <strain evidence="3 4">NIES-3715</strain>
    </source>
</reference>
<sequence length="264" mass="29264">MYKYFSLLYLAATAAKISAFSIPKKQHISVSSSTQVRKNTSSLNLSLGKQAPGSELFPKQGSSYIPSGLTKEQWEKIQQKEKGEQMSKDFAAWGPRFQKSDRPDGDWMVLPKLWTGGYEVSSKFPNRVSTLDSEVNNDSEQSSKSRVLRGVLSLVYVYTVLEVILASAALLFKKKEFSLIVMNIMKLKKSTEAAAFSATAMWKLFSMNLGFSIALCAPIQNALKNMVNKMQGSTRIAKVYFLLGNVSVAAFASFALTMLTKVFV</sequence>